<evidence type="ECO:0000313" key="3">
    <source>
        <dbReference type="EMBL" id="KLO19750.1"/>
    </source>
</evidence>
<feature type="transmembrane region" description="Helical" evidence="1">
    <location>
        <begin position="147"/>
        <end position="171"/>
    </location>
</feature>
<protein>
    <recommendedName>
        <fullName evidence="2">DUF6534 domain-containing protein</fullName>
    </recommendedName>
</protein>
<feature type="transmembrane region" description="Helical" evidence="1">
    <location>
        <begin position="221"/>
        <end position="242"/>
    </location>
</feature>
<dbReference type="Proteomes" id="UP000053477">
    <property type="component" value="Unassembled WGS sequence"/>
</dbReference>
<keyword evidence="1" id="KW-0472">Membrane</keyword>
<dbReference type="InterPro" id="IPR045339">
    <property type="entry name" value="DUF6534"/>
</dbReference>
<feature type="domain" description="DUF6534" evidence="2">
    <location>
        <begin position="153"/>
        <end position="245"/>
    </location>
</feature>
<sequence>LLGYLFNWGLFGVLSVQVYFYSLAFPNDRRVTKGLVCGIYILELTQTILLTHDAFSTYASHYGDPSILNKMQLHALSVPIFSGMAVSCAVQMHYGYLLRVLSGSKVLGLSVAFLAIVQCSAAFVQGVQAFIIGEISELASKAFASETVWLAGSAACDLIIASGMTIIVRLRRINLMKKDTHLPATHALIAKLVRVIVETGCLTALSATIQMIIFIRFPNKPYFTCIGMVLAKLYSNSLLAILNSRIRI</sequence>
<dbReference type="OrthoDB" id="2953893at2759"/>
<feature type="non-terminal residue" evidence="3">
    <location>
        <position position="1"/>
    </location>
</feature>
<dbReference type="InParanoid" id="A0A0H2S630"/>
<evidence type="ECO:0000313" key="4">
    <source>
        <dbReference type="Proteomes" id="UP000053477"/>
    </source>
</evidence>
<feature type="transmembrane region" description="Helical" evidence="1">
    <location>
        <begin position="106"/>
        <end position="127"/>
    </location>
</feature>
<dbReference type="Pfam" id="PF20152">
    <property type="entry name" value="DUF6534"/>
    <property type="match status" value="1"/>
</dbReference>
<keyword evidence="4" id="KW-1185">Reference proteome</keyword>
<organism evidence="3 4">
    <name type="scientific">Schizopora paradoxa</name>
    <dbReference type="NCBI Taxonomy" id="27342"/>
    <lineage>
        <taxon>Eukaryota</taxon>
        <taxon>Fungi</taxon>
        <taxon>Dikarya</taxon>
        <taxon>Basidiomycota</taxon>
        <taxon>Agaricomycotina</taxon>
        <taxon>Agaricomycetes</taxon>
        <taxon>Hymenochaetales</taxon>
        <taxon>Schizoporaceae</taxon>
        <taxon>Schizopora</taxon>
    </lineage>
</organism>
<feature type="transmembrane region" description="Helical" evidence="1">
    <location>
        <begin position="75"/>
        <end position="94"/>
    </location>
</feature>
<feature type="transmembrane region" description="Helical" evidence="1">
    <location>
        <begin position="35"/>
        <end position="55"/>
    </location>
</feature>
<proteinExistence type="predicted"/>
<keyword evidence="1" id="KW-0812">Transmembrane</keyword>
<dbReference type="AlphaFoldDB" id="A0A0H2S630"/>
<feature type="transmembrane region" description="Helical" evidence="1">
    <location>
        <begin position="192"/>
        <end position="215"/>
    </location>
</feature>
<keyword evidence="1" id="KW-1133">Transmembrane helix</keyword>
<evidence type="ECO:0000259" key="2">
    <source>
        <dbReference type="Pfam" id="PF20152"/>
    </source>
</evidence>
<dbReference type="EMBL" id="KQ085884">
    <property type="protein sequence ID" value="KLO19750.1"/>
    <property type="molecule type" value="Genomic_DNA"/>
</dbReference>
<gene>
    <name evidence="3" type="ORF">SCHPADRAFT_797781</name>
</gene>
<dbReference type="PANTHER" id="PTHR40465">
    <property type="entry name" value="CHROMOSOME 1, WHOLE GENOME SHOTGUN SEQUENCE"/>
    <property type="match status" value="1"/>
</dbReference>
<feature type="transmembrane region" description="Helical" evidence="1">
    <location>
        <begin position="6"/>
        <end position="23"/>
    </location>
</feature>
<feature type="non-terminal residue" evidence="3">
    <location>
        <position position="248"/>
    </location>
</feature>
<dbReference type="PANTHER" id="PTHR40465:SF1">
    <property type="entry name" value="DUF6534 DOMAIN-CONTAINING PROTEIN"/>
    <property type="match status" value="1"/>
</dbReference>
<reference evidence="3 4" key="1">
    <citation type="submission" date="2015-04" db="EMBL/GenBank/DDBJ databases">
        <title>Complete genome sequence of Schizopora paradoxa KUC8140, a cosmopolitan wood degrader in East Asia.</title>
        <authorList>
            <consortium name="DOE Joint Genome Institute"/>
            <person name="Min B."/>
            <person name="Park H."/>
            <person name="Jang Y."/>
            <person name="Kim J.-J."/>
            <person name="Kim K.H."/>
            <person name="Pangilinan J."/>
            <person name="Lipzen A."/>
            <person name="Riley R."/>
            <person name="Grigoriev I.V."/>
            <person name="Spatafora J.W."/>
            <person name="Choi I.-G."/>
        </authorList>
    </citation>
    <scope>NUCLEOTIDE SEQUENCE [LARGE SCALE GENOMIC DNA]</scope>
    <source>
        <strain evidence="3 4">KUC8140</strain>
    </source>
</reference>
<name>A0A0H2S630_9AGAM</name>
<accession>A0A0H2S630</accession>
<evidence type="ECO:0000256" key="1">
    <source>
        <dbReference type="SAM" id="Phobius"/>
    </source>
</evidence>